<accession>A0ABX7S4A1</accession>
<keyword evidence="1" id="KW-0812">Transmembrane</keyword>
<keyword evidence="1" id="KW-0472">Membrane</keyword>
<sequence>MTFGLFVSLITGALGLLISIFFAFLIILSSNTFKYGTFRFFNEMMVLGFSILGWVYIKPKGFIFVFFLVLSVLNHLYRIVREVYSVDNRFRTLVLALGHDRFEYALFSLRRVRKRMFATFFKYSVIVFAAFSISQSLHPEEIGVISLIVGSLLIVLGID</sequence>
<dbReference type="Proteomes" id="UP000671862">
    <property type="component" value="Chromosome"/>
</dbReference>
<evidence type="ECO:0000256" key="1">
    <source>
        <dbReference type="SAM" id="Phobius"/>
    </source>
</evidence>
<dbReference type="RefSeq" id="WP_207565937.1">
    <property type="nucleotide sequence ID" value="NZ_CP071446.1"/>
</dbReference>
<gene>
    <name evidence="2" type="ORF">JYK00_05540</name>
</gene>
<proteinExistence type="predicted"/>
<protein>
    <submittedName>
        <fullName evidence="2">Uncharacterized protein</fullName>
    </submittedName>
</protein>
<name>A0ABX7S4A1_9BACT</name>
<keyword evidence="1" id="KW-1133">Transmembrane helix</keyword>
<evidence type="ECO:0000313" key="2">
    <source>
        <dbReference type="EMBL" id="QTA37212.1"/>
    </source>
</evidence>
<organism evidence="2 3">
    <name type="scientific">Thermosipho ferrireducens</name>
    <dbReference type="NCBI Taxonomy" id="2571116"/>
    <lineage>
        <taxon>Bacteria</taxon>
        <taxon>Thermotogati</taxon>
        <taxon>Thermotogota</taxon>
        <taxon>Thermotogae</taxon>
        <taxon>Thermotogales</taxon>
        <taxon>Fervidobacteriaceae</taxon>
        <taxon>Thermosipho</taxon>
    </lineage>
</organism>
<feature type="transmembrane region" description="Helical" evidence="1">
    <location>
        <begin position="40"/>
        <end position="57"/>
    </location>
</feature>
<dbReference type="EMBL" id="CP071446">
    <property type="protein sequence ID" value="QTA37212.1"/>
    <property type="molecule type" value="Genomic_DNA"/>
</dbReference>
<reference evidence="2 3" key="1">
    <citation type="submission" date="2021-03" db="EMBL/GenBank/DDBJ databases">
        <title>Thermosipho ferrireducens sp.nov., an anaerobic thermophilic iron-reducing bacterium isolated from a deep-sea hydrothermal sulfide deposits.</title>
        <authorList>
            <person name="Zeng X."/>
            <person name="Chen Y."/>
            <person name="Shao Z."/>
        </authorList>
    </citation>
    <scope>NUCLEOTIDE SEQUENCE [LARGE SCALE GENOMIC DNA]</scope>
    <source>
        <strain evidence="2 3">JL129W03</strain>
    </source>
</reference>
<keyword evidence="3" id="KW-1185">Reference proteome</keyword>
<feature type="transmembrane region" description="Helical" evidence="1">
    <location>
        <begin position="63"/>
        <end position="80"/>
    </location>
</feature>
<evidence type="ECO:0000313" key="3">
    <source>
        <dbReference type="Proteomes" id="UP000671862"/>
    </source>
</evidence>
<feature type="transmembrane region" description="Helical" evidence="1">
    <location>
        <begin position="116"/>
        <end position="136"/>
    </location>
</feature>
<feature type="transmembrane region" description="Helical" evidence="1">
    <location>
        <begin position="6"/>
        <end position="28"/>
    </location>
</feature>
<feature type="transmembrane region" description="Helical" evidence="1">
    <location>
        <begin position="142"/>
        <end position="158"/>
    </location>
</feature>